<dbReference type="InterPro" id="IPR053135">
    <property type="entry name" value="AKR2_Oxidoreductase"/>
</dbReference>
<dbReference type="Pfam" id="PF00248">
    <property type="entry name" value="Aldo_ket_red"/>
    <property type="match status" value="1"/>
</dbReference>
<dbReference type="Proteomes" id="UP000580568">
    <property type="component" value="Unassembled WGS sequence"/>
</dbReference>
<protein>
    <recommendedName>
        <fullName evidence="1">NADP-dependent oxidoreductase domain-containing protein</fullName>
    </recommendedName>
</protein>
<evidence type="ECO:0000313" key="2">
    <source>
        <dbReference type="EMBL" id="GFP76181.1"/>
    </source>
</evidence>
<name>A0A6V8SHB0_9CLOT</name>
<sequence>MIKRKFGNTGFEITPVIYGGIVSMRDGQEASDNYVSWAIDRGINYFDVAPSYEDAQEKLGKSLIPYRKNIYLACKTTCRMKVDAQKEFEESFRMLHTDYLDVYQMHALSKEEDVEKAFGSGGVMEMMVKAKEKGLVRKLGITCHNEAVALKAMSLYDFDTVLFPLNWHMNLGHDMGTKLCKTAKEKGMGLVGMKQLIERAWLNGDERESSPFPKSWCKPIDFEDKKLRLAAMKYTLSLGVDALVPPGDFVNFSFVVENIDECLKNPLTDEDLTFLRQHYEKVKDYPFFKVQI</sequence>
<dbReference type="InterPro" id="IPR036812">
    <property type="entry name" value="NAD(P)_OxRdtase_dom_sf"/>
</dbReference>
<proteinExistence type="predicted"/>
<gene>
    <name evidence="2" type="ORF">bsdtw1_02280</name>
</gene>
<dbReference type="PANTHER" id="PTHR43312">
    <property type="entry name" value="D-THREO-ALDOSE 1-DEHYDROGENASE"/>
    <property type="match status" value="1"/>
</dbReference>
<dbReference type="EMBL" id="BLZR01000001">
    <property type="protein sequence ID" value="GFP76181.1"/>
    <property type="molecule type" value="Genomic_DNA"/>
</dbReference>
<dbReference type="GO" id="GO:0016491">
    <property type="term" value="F:oxidoreductase activity"/>
    <property type="evidence" value="ECO:0007669"/>
    <property type="project" value="InterPro"/>
</dbReference>
<dbReference type="RefSeq" id="WP_183277627.1">
    <property type="nucleotide sequence ID" value="NZ_BLZR01000001.1"/>
</dbReference>
<organism evidence="2 3">
    <name type="scientific">Clostridium fungisolvens</name>
    <dbReference type="NCBI Taxonomy" id="1604897"/>
    <lineage>
        <taxon>Bacteria</taxon>
        <taxon>Bacillati</taxon>
        <taxon>Bacillota</taxon>
        <taxon>Clostridia</taxon>
        <taxon>Eubacteriales</taxon>
        <taxon>Clostridiaceae</taxon>
        <taxon>Clostridium</taxon>
    </lineage>
</organism>
<evidence type="ECO:0000313" key="3">
    <source>
        <dbReference type="Proteomes" id="UP000580568"/>
    </source>
</evidence>
<dbReference type="PRINTS" id="PR00069">
    <property type="entry name" value="ALDKETRDTASE"/>
</dbReference>
<dbReference type="CDD" id="cd19100">
    <property type="entry name" value="AKR_unchar"/>
    <property type="match status" value="1"/>
</dbReference>
<dbReference type="Gene3D" id="3.20.20.100">
    <property type="entry name" value="NADP-dependent oxidoreductase domain"/>
    <property type="match status" value="1"/>
</dbReference>
<dbReference type="SUPFAM" id="SSF51430">
    <property type="entry name" value="NAD(P)-linked oxidoreductase"/>
    <property type="match status" value="1"/>
</dbReference>
<feature type="domain" description="NADP-dependent oxidoreductase" evidence="1">
    <location>
        <begin position="35"/>
        <end position="213"/>
    </location>
</feature>
<evidence type="ECO:0000259" key="1">
    <source>
        <dbReference type="Pfam" id="PF00248"/>
    </source>
</evidence>
<accession>A0A6V8SHB0</accession>
<dbReference type="InterPro" id="IPR020471">
    <property type="entry name" value="AKR"/>
</dbReference>
<keyword evidence="3" id="KW-1185">Reference proteome</keyword>
<reference evidence="2 3" key="1">
    <citation type="submission" date="2020-07" db="EMBL/GenBank/DDBJ databases">
        <title>A new beta-1,3-glucan-decomposing anaerobic bacterium isolated from anoxic soil subjected to biological soil disinfestation.</title>
        <authorList>
            <person name="Ueki A."/>
            <person name="Tonouchi A."/>
        </authorList>
    </citation>
    <scope>NUCLEOTIDE SEQUENCE [LARGE SCALE GENOMIC DNA]</scope>
    <source>
        <strain evidence="2 3">TW1</strain>
    </source>
</reference>
<dbReference type="InterPro" id="IPR023210">
    <property type="entry name" value="NADP_OxRdtase_dom"/>
</dbReference>
<dbReference type="PANTHER" id="PTHR43312:SF1">
    <property type="entry name" value="NADP-DEPENDENT OXIDOREDUCTASE DOMAIN-CONTAINING PROTEIN"/>
    <property type="match status" value="1"/>
</dbReference>
<comment type="caution">
    <text evidence="2">The sequence shown here is derived from an EMBL/GenBank/DDBJ whole genome shotgun (WGS) entry which is preliminary data.</text>
</comment>
<dbReference type="AlphaFoldDB" id="A0A6V8SHB0"/>